<dbReference type="Pfam" id="PF00703">
    <property type="entry name" value="Glyco_hydro_2"/>
    <property type="match status" value="1"/>
</dbReference>
<dbReference type="InterPro" id="IPR006102">
    <property type="entry name" value="Ig-like_GH2"/>
</dbReference>
<feature type="domain" description="Glycosyl hydrolases family 2 sugar binding" evidence="7">
    <location>
        <begin position="83"/>
        <end position="180"/>
    </location>
</feature>
<sequence length="800" mass="89659">MRKKFLSVLTILMISLLAAYAQPGRKVESFNTNWKFYLGDEGDAKNLAYNDGEWRQLTLPHDWSIEGKFDEKNPTGQAGGGLPAGIGWYRKTFTIPQTAQGKNVFIDFDGVYCNSEVWINGHSLGKRPNGYISFQYDLTPYLNYGAQKNIIAVKVDNSAQPNSRWYTGSGIYRNVWLTTTSKSYIPQWGTFVTAKVNTANAIVSMQTQVVVNQKGLHLKASVLTPSGQLVNSITTALEGNDSLTTVNQNIVVGQPKLWSVNNPYLYKVVFQVLAGKQVIDKYVTPIGIRSFNFDADKGFSLNGERMKIKGVCMHHDLGALGAAINARAMERQLEILKAMGCNAIRTSHNPPAPEYLDLCDRMGFIVMDEAFDMWAKKKNKQDYYQYFPAWHKRDLEDQVKRDRNHPSVMMWSIGNEIREQFDSTGITLTRELVKIVKDLDTTRPVTTALSEADGKKNFLYKSGALDLLGFNYHPETYADFPKNYPGEKFIAAETISGYATRGYYDTPTDSTRHWPTSSKAKFTQGNSQFAVPAYDNVAAYWGSTHEETWKLIKKYDYLSGEFVWSGFDFIGEPVPYPWPARSSYYGIIDLAGFPKDVYYMYQSEWTDKPVLHLLPHWNWEAGKTVDVWAYYNNADEVELFLNGRSLGTRSKQGEELHIVWKVPFEPGVLKAVSRKDGKVVLTEEKHTAGKPAKIELVADRKLIKSDGKDLSFITVRVLDAAGNIVPDADNLVNFTIKGKGILAGVDNGAQASMESFKEPQRKAFHGLCLAIVQASKSAGLLTVTAQSEGLLPATVVIRVK</sequence>
<evidence type="ECO:0000256" key="4">
    <source>
        <dbReference type="SAM" id="SignalP"/>
    </source>
</evidence>
<dbReference type="GO" id="GO:0004553">
    <property type="term" value="F:hydrolase activity, hydrolyzing O-glycosyl compounds"/>
    <property type="evidence" value="ECO:0007669"/>
    <property type="project" value="InterPro"/>
</dbReference>
<evidence type="ECO:0000259" key="6">
    <source>
        <dbReference type="Pfam" id="PF02836"/>
    </source>
</evidence>
<dbReference type="AlphaFoldDB" id="A0A6I4I4I9"/>
<evidence type="ECO:0000313" key="11">
    <source>
        <dbReference type="Proteomes" id="UP000434850"/>
    </source>
</evidence>
<evidence type="ECO:0000259" key="7">
    <source>
        <dbReference type="Pfam" id="PF02837"/>
    </source>
</evidence>
<dbReference type="InterPro" id="IPR040605">
    <property type="entry name" value="Glyco_hydro2_dom5"/>
</dbReference>
<dbReference type="EMBL" id="WQLA01000001">
    <property type="protein sequence ID" value="MVN90075.1"/>
    <property type="molecule type" value="Genomic_DNA"/>
</dbReference>
<evidence type="ECO:0000256" key="2">
    <source>
        <dbReference type="ARBA" id="ARBA00022801"/>
    </source>
</evidence>
<feature type="domain" description="Glycoside hydrolase family 2 catalytic" evidence="6">
    <location>
        <begin position="296"/>
        <end position="450"/>
    </location>
</feature>
<dbReference type="PANTHER" id="PTHR42732:SF1">
    <property type="entry name" value="BETA-MANNOSIDASE"/>
    <property type="match status" value="1"/>
</dbReference>
<dbReference type="Pfam" id="PF16355">
    <property type="entry name" value="DUF4982"/>
    <property type="match status" value="1"/>
</dbReference>
<dbReference type="Pfam" id="PF02837">
    <property type="entry name" value="Glyco_hydro_2_N"/>
    <property type="match status" value="1"/>
</dbReference>
<feature type="domain" description="Glycoside hydrolase family 2 immunoglobulin-like beta-sandwich" evidence="5">
    <location>
        <begin position="190"/>
        <end position="289"/>
    </location>
</feature>
<feature type="domain" description="DUF4982" evidence="8">
    <location>
        <begin position="622"/>
        <end position="680"/>
    </location>
</feature>
<dbReference type="InterPro" id="IPR048229">
    <property type="entry name" value="GalB-like"/>
</dbReference>
<comment type="similarity">
    <text evidence="1">Belongs to the glycosyl hydrolase 2 family.</text>
</comment>
<dbReference type="SUPFAM" id="SSF51445">
    <property type="entry name" value="(Trans)glycosidases"/>
    <property type="match status" value="1"/>
</dbReference>
<dbReference type="InterPro" id="IPR008964">
    <property type="entry name" value="Invasin/intimin_cell_adhesion"/>
</dbReference>
<evidence type="ECO:0000259" key="8">
    <source>
        <dbReference type="Pfam" id="PF16355"/>
    </source>
</evidence>
<dbReference type="InterPro" id="IPR013783">
    <property type="entry name" value="Ig-like_fold"/>
</dbReference>
<accession>A0A6I4I4I9</accession>
<dbReference type="InterPro" id="IPR032311">
    <property type="entry name" value="DUF4982"/>
</dbReference>
<keyword evidence="11" id="KW-1185">Reference proteome</keyword>
<dbReference type="GO" id="GO:0005975">
    <property type="term" value="P:carbohydrate metabolic process"/>
    <property type="evidence" value="ECO:0007669"/>
    <property type="project" value="InterPro"/>
</dbReference>
<evidence type="ECO:0000256" key="1">
    <source>
        <dbReference type="ARBA" id="ARBA00007401"/>
    </source>
</evidence>
<dbReference type="NCBIfam" id="NF041463">
    <property type="entry name" value="GalB"/>
    <property type="match status" value="1"/>
</dbReference>
<feature type="domain" description="Glycoside hydrolase family 2" evidence="9">
    <location>
        <begin position="694"/>
        <end position="795"/>
    </location>
</feature>
<dbReference type="InterPro" id="IPR017853">
    <property type="entry name" value="GH"/>
</dbReference>
<dbReference type="SUPFAM" id="SSF49373">
    <property type="entry name" value="Invasin/intimin cell-adhesion fragments"/>
    <property type="match status" value="1"/>
</dbReference>
<evidence type="ECO:0000256" key="3">
    <source>
        <dbReference type="ARBA" id="ARBA00023295"/>
    </source>
</evidence>
<dbReference type="PRINTS" id="PR00132">
    <property type="entry name" value="GLHYDRLASE2"/>
</dbReference>
<feature type="chain" id="PRO_5026137468" evidence="4">
    <location>
        <begin position="22"/>
        <end position="800"/>
    </location>
</feature>
<proteinExistence type="inferred from homology"/>
<dbReference type="Pfam" id="PF18565">
    <property type="entry name" value="Glyco_hydro2_C5"/>
    <property type="match status" value="1"/>
</dbReference>
<organism evidence="10 11">
    <name type="scientific">Mucilaginibacter aquatilis</name>
    <dbReference type="NCBI Taxonomy" id="1517760"/>
    <lineage>
        <taxon>Bacteria</taxon>
        <taxon>Pseudomonadati</taxon>
        <taxon>Bacteroidota</taxon>
        <taxon>Sphingobacteriia</taxon>
        <taxon>Sphingobacteriales</taxon>
        <taxon>Sphingobacteriaceae</taxon>
        <taxon>Mucilaginibacter</taxon>
    </lineage>
</organism>
<keyword evidence="4" id="KW-0732">Signal</keyword>
<evidence type="ECO:0000259" key="5">
    <source>
        <dbReference type="Pfam" id="PF00703"/>
    </source>
</evidence>
<dbReference type="OrthoDB" id="9801077at2"/>
<dbReference type="RefSeq" id="WP_157539851.1">
    <property type="nucleotide sequence ID" value="NZ_WQLA01000001.1"/>
</dbReference>
<gene>
    <name evidence="10" type="ORF">GO816_02955</name>
</gene>
<keyword evidence="3" id="KW-0326">Glycosidase</keyword>
<dbReference type="InterPro" id="IPR006101">
    <property type="entry name" value="Glyco_hydro_2"/>
</dbReference>
<dbReference type="PANTHER" id="PTHR42732">
    <property type="entry name" value="BETA-GALACTOSIDASE"/>
    <property type="match status" value="1"/>
</dbReference>
<dbReference type="InterPro" id="IPR006103">
    <property type="entry name" value="Glyco_hydro_2_cat"/>
</dbReference>
<dbReference type="InterPro" id="IPR036156">
    <property type="entry name" value="Beta-gal/glucu_dom_sf"/>
</dbReference>
<dbReference type="SUPFAM" id="SSF49303">
    <property type="entry name" value="beta-Galactosidase/glucuronidase domain"/>
    <property type="match status" value="1"/>
</dbReference>
<comment type="caution">
    <text evidence="10">The sequence shown here is derived from an EMBL/GenBank/DDBJ whole genome shotgun (WGS) entry which is preliminary data.</text>
</comment>
<name>A0A6I4I4I9_9SPHI</name>
<dbReference type="InterPro" id="IPR023232">
    <property type="entry name" value="Glyco_hydro_2_AS"/>
</dbReference>
<protein>
    <submittedName>
        <fullName evidence="10">DUF4982 domain-containing protein</fullName>
    </submittedName>
</protein>
<feature type="signal peptide" evidence="4">
    <location>
        <begin position="1"/>
        <end position="21"/>
    </location>
</feature>
<dbReference type="Gene3D" id="2.60.40.10">
    <property type="entry name" value="Immunoglobulins"/>
    <property type="match status" value="3"/>
</dbReference>
<evidence type="ECO:0000259" key="9">
    <source>
        <dbReference type="Pfam" id="PF18565"/>
    </source>
</evidence>
<dbReference type="PROSITE" id="PS00608">
    <property type="entry name" value="GLYCOSYL_HYDROL_F2_2"/>
    <property type="match status" value="1"/>
</dbReference>
<dbReference type="Proteomes" id="UP000434850">
    <property type="component" value="Unassembled WGS sequence"/>
</dbReference>
<reference evidence="10 11" key="1">
    <citation type="submission" date="2019-12" db="EMBL/GenBank/DDBJ databases">
        <title>Mucilaginibacter sp. HME9299 genome sequencing and assembly.</title>
        <authorList>
            <person name="Kang H."/>
            <person name="Kim H."/>
            <person name="Joh K."/>
        </authorList>
    </citation>
    <scope>NUCLEOTIDE SEQUENCE [LARGE SCALE GENOMIC DNA]</scope>
    <source>
        <strain evidence="10 11">HME9299</strain>
    </source>
</reference>
<evidence type="ECO:0000313" key="10">
    <source>
        <dbReference type="EMBL" id="MVN90075.1"/>
    </source>
</evidence>
<dbReference type="InterPro" id="IPR008979">
    <property type="entry name" value="Galactose-bd-like_sf"/>
</dbReference>
<dbReference type="SUPFAM" id="SSF49785">
    <property type="entry name" value="Galactose-binding domain-like"/>
    <property type="match status" value="1"/>
</dbReference>
<keyword evidence="2" id="KW-0378">Hydrolase</keyword>
<dbReference type="InterPro" id="IPR051913">
    <property type="entry name" value="GH2_Domain-Containing"/>
</dbReference>
<dbReference type="Gene3D" id="3.20.20.80">
    <property type="entry name" value="Glycosidases"/>
    <property type="match status" value="1"/>
</dbReference>
<dbReference type="InterPro" id="IPR006104">
    <property type="entry name" value="Glyco_hydro_2_N"/>
</dbReference>
<dbReference type="Gene3D" id="2.60.120.260">
    <property type="entry name" value="Galactose-binding domain-like"/>
    <property type="match status" value="1"/>
</dbReference>
<dbReference type="Pfam" id="PF02836">
    <property type="entry name" value="Glyco_hydro_2_C"/>
    <property type="match status" value="1"/>
</dbReference>